<dbReference type="EMBL" id="CP017248">
    <property type="protein sequence ID" value="AOR34265.1"/>
    <property type="molecule type" value="Genomic_DNA"/>
</dbReference>
<feature type="domain" description="AMP-dependent synthetase/ligase" evidence="1">
    <location>
        <begin position="18"/>
        <end position="376"/>
    </location>
</feature>
<sequence length="533" mass="56132">MTTTHEHYVQQLLTRFDADPDRPAIVSRGVTLTAGQAAAATRRAGAAMSAQGITRGAVVAILTQPNTAATLILRWAANLVGATAAHVRGINAVTPDDELRLELQRAVVADLGADLLAVDTANLPRARALLADMATRPALAALGDAGPDAVDLTAGTAADVTVCPDLTDDDLAVITLTSGSGGDPKGVCWSFGVKNEMIRSAGSRSGESTFLITAPLTHSSGFGADDTLMTGGRVVLRDGFDARGVLRDIAEHRVTRVMLGAPQVYALATHPDRPAADVSSLRELIYGGSPAAPSRLREAFEVFGPILIQVYGSTETGVISMLLPDDHKDIGRCATVGRPLAPSRLSVRNPENGGEVPSGETGEVWSAPAWLTSGYWHAPELTARTIQDGWVRTGDLGRLDEGGYLHLSGRMSDVMKVKGIRIHPEDVERVLSEAPGVSQAAVCGVENADRVEQIYAVAVALPGADVDSETLRRHVSEVLSDNHVPSVIDLWPQLPMVGTGKPDRAWLRARARAALGLDDARTSKETAPILQGS</sequence>
<dbReference type="InterPro" id="IPR025110">
    <property type="entry name" value="AMP-bd_C"/>
</dbReference>
<dbReference type="Pfam" id="PF13193">
    <property type="entry name" value="AMP-binding_C"/>
    <property type="match status" value="1"/>
</dbReference>
<dbReference type="KEGG" id="spun:BFF78_27285"/>
<keyword evidence="4" id="KW-1185">Reference proteome</keyword>
<proteinExistence type="predicted"/>
<accession>A0A1D7YF69</accession>
<dbReference type="GO" id="GO:0016878">
    <property type="term" value="F:acid-thiol ligase activity"/>
    <property type="evidence" value="ECO:0007669"/>
    <property type="project" value="UniProtKB-ARBA"/>
</dbReference>
<dbReference type="SUPFAM" id="SSF56801">
    <property type="entry name" value="Acetyl-CoA synthetase-like"/>
    <property type="match status" value="1"/>
</dbReference>
<feature type="domain" description="AMP-binding enzyme C-terminal" evidence="2">
    <location>
        <begin position="427"/>
        <end position="501"/>
    </location>
</feature>
<gene>
    <name evidence="3" type="ORF">BFF78_27285</name>
</gene>
<dbReference type="PANTHER" id="PTHR43767">
    <property type="entry name" value="LONG-CHAIN-FATTY-ACID--COA LIGASE"/>
    <property type="match status" value="1"/>
</dbReference>
<dbReference type="Gene3D" id="3.30.300.30">
    <property type="match status" value="1"/>
</dbReference>
<evidence type="ECO:0000313" key="3">
    <source>
        <dbReference type="EMBL" id="AOR34265.1"/>
    </source>
</evidence>
<reference evidence="4" key="1">
    <citation type="submission" date="2016-09" db="EMBL/GenBank/DDBJ databases">
        <title>Streptomyces puniciscabiei strain:TW1S1 Genome sequencing and assembly.</title>
        <authorList>
            <person name="Kim M.-K."/>
            <person name="Kim S.B."/>
        </authorList>
    </citation>
    <scope>NUCLEOTIDE SEQUENCE [LARGE SCALE GENOMIC DNA]</scope>
    <source>
        <strain evidence="4">TW1S1</strain>
    </source>
</reference>
<protein>
    <recommendedName>
        <fullName evidence="5">Amide synthetase</fullName>
    </recommendedName>
</protein>
<dbReference type="PANTHER" id="PTHR43767:SF1">
    <property type="entry name" value="NONRIBOSOMAL PEPTIDE SYNTHASE PES1 (EUROFUNG)-RELATED"/>
    <property type="match status" value="1"/>
</dbReference>
<evidence type="ECO:0000313" key="4">
    <source>
        <dbReference type="Proteomes" id="UP000094960"/>
    </source>
</evidence>
<dbReference type="AlphaFoldDB" id="A0A1D7YF69"/>
<dbReference type="InterPro" id="IPR050237">
    <property type="entry name" value="ATP-dep_AMP-bd_enzyme"/>
</dbReference>
<evidence type="ECO:0000259" key="1">
    <source>
        <dbReference type="Pfam" id="PF00501"/>
    </source>
</evidence>
<dbReference type="Pfam" id="PF00501">
    <property type="entry name" value="AMP-binding"/>
    <property type="match status" value="1"/>
</dbReference>
<dbReference type="InterPro" id="IPR000873">
    <property type="entry name" value="AMP-dep_synth/lig_dom"/>
</dbReference>
<dbReference type="Gene3D" id="3.40.50.12780">
    <property type="entry name" value="N-terminal domain of ligase-like"/>
    <property type="match status" value="1"/>
</dbReference>
<evidence type="ECO:0000259" key="2">
    <source>
        <dbReference type="Pfam" id="PF13193"/>
    </source>
</evidence>
<dbReference type="InterPro" id="IPR045851">
    <property type="entry name" value="AMP-bd_C_sf"/>
</dbReference>
<dbReference type="RefSeq" id="WP_069780820.1">
    <property type="nucleotide sequence ID" value="NZ_CP017248.1"/>
</dbReference>
<dbReference type="Proteomes" id="UP000094960">
    <property type="component" value="Chromosome"/>
</dbReference>
<organism evidence="3 4">
    <name type="scientific">Streptomyces fodineus</name>
    <dbReference type="NCBI Taxonomy" id="1904616"/>
    <lineage>
        <taxon>Bacteria</taxon>
        <taxon>Bacillati</taxon>
        <taxon>Actinomycetota</taxon>
        <taxon>Actinomycetes</taxon>
        <taxon>Kitasatosporales</taxon>
        <taxon>Streptomycetaceae</taxon>
        <taxon>Streptomyces</taxon>
    </lineage>
</organism>
<name>A0A1D7YF69_9ACTN</name>
<evidence type="ECO:0008006" key="5">
    <source>
        <dbReference type="Google" id="ProtNLM"/>
    </source>
</evidence>
<dbReference type="InterPro" id="IPR042099">
    <property type="entry name" value="ANL_N_sf"/>
</dbReference>
<dbReference type="CDD" id="cd04433">
    <property type="entry name" value="AFD_class_I"/>
    <property type="match status" value="1"/>
</dbReference>